<dbReference type="EMBL" id="FOYQ01000001">
    <property type="protein sequence ID" value="SFR39267.1"/>
    <property type="molecule type" value="Genomic_DNA"/>
</dbReference>
<proteinExistence type="predicted"/>
<dbReference type="InterPro" id="IPR047765">
    <property type="entry name" value="GHMP_GYDIA-like"/>
</dbReference>
<reference evidence="1 2" key="1">
    <citation type="submission" date="2016-10" db="EMBL/GenBank/DDBJ databases">
        <authorList>
            <person name="de Groot N.N."/>
        </authorList>
    </citation>
    <scope>NUCLEOTIDE SEQUENCE [LARGE SCALE GENOMIC DNA]</scope>
    <source>
        <strain evidence="1 2">DSM 21019</strain>
    </source>
</reference>
<sequence length="327" mass="35655">MMQPDSKRFYSHGKLLLFGEYAVLDGATALAIPTRFGQSLEIAGFGDRDKDTDGLKWQSRDSKGQPWFTTTFDSEELRRGDAANIPTKSASPATDDAIRARLLEILSVALKLSGDKGFETINQKEIITHLEFPREWGLGTSSTLIANLSELFGINPYALSDQTLGGSGYDLACAGAAGPIFYTRREAGAPEITAAPFQPAFADSLYFVFSGNKQDSRAGIKRYREQGRDTASLLQSLTAISKAMATTQSLEVFQQGMQESEALLSEALDFEPVQKRLFSDYPGAIKSLGAWGGDFILAAGNENTPGYFNSRGYQTVLRYSEMALPES</sequence>
<dbReference type="OrthoDB" id="5288719at2"/>
<dbReference type="STRING" id="400055.SAMN04490243_1500"/>
<keyword evidence="2" id="KW-1185">Reference proteome</keyword>
<evidence type="ECO:0000313" key="2">
    <source>
        <dbReference type="Proteomes" id="UP000199534"/>
    </source>
</evidence>
<gene>
    <name evidence="1" type="ORF">SAMN04490243_1500</name>
</gene>
<keyword evidence="1" id="KW-0808">Transferase</keyword>
<organism evidence="1 2">
    <name type="scientific">Robiginitalea myxolifaciens</name>
    <dbReference type="NCBI Taxonomy" id="400055"/>
    <lineage>
        <taxon>Bacteria</taxon>
        <taxon>Pseudomonadati</taxon>
        <taxon>Bacteroidota</taxon>
        <taxon>Flavobacteriia</taxon>
        <taxon>Flavobacteriales</taxon>
        <taxon>Flavobacteriaceae</taxon>
        <taxon>Robiginitalea</taxon>
    </lineage>
</organism>
<protein>
    <submittedName>
        <fullName evidence="1">Mevalonate kinase</fullName>
    </submittedName>
</protein>
<dbReference type="Gene3D" id="3.30.230.10">
    <property type="match status" value="1"/>
</dbReference>
<keyword evidence="1" id="KW-0418">Kinase</keyword>
<dbReference type="Proteomes" id="UP000199534">
    <property type="component" value="Unassembled WGS sequence"/>
</dbReference>
<evidence type="ECO:0000313" key="1">
    <source>
        <dbReference type="EMBL" id="SFR39267.1"/>
    </source>
</evidence>
<name>A0A1I6GB18_9FLAO</name>
<accession>A0A1I6GB18</accession>
<dbReference type="SUPFAM" id="SSF54211">
    <property type="entry name" value="Ribosomal protein S5 domain 2-like"/>
    <property type="match status" value="1"/>
</dbReference>
<dbReference type="InterPro" id="IPR014721">
    <property type="entry name" value="Ribsml_uS5_D2-typ_fold_subgr"/>
</dbReference>
<dbReference type="RefSeq" id="WP_092981879.1">
    <property type="nucleotide sequence ID" value="NZ_FOYQ01000001.1"/>
</dbReference>
<dbReference type="AlphaFoldDB" id="A0A1I6GB18"/>
<dbReference type="NCBIfam" id="NF040656">
    <property type="entry name" value="GHMP_GYDIA"/>
    <property type="match status" value="1"/>
</dbReference>
<dbReference type="InterPro" id="IPR020568">
    <property type="entry name" value="Ribosomal_Su5_D2-typ_SF"/>
</dbReference>
<dbReference type="GO" id="GO:0016301">
    <property type="term" value="F:kinase activity"/>
    <property type="evidence" value="ECO:0007669"/>
    <property type="project" value="UniProtKB-KW"/>
</dbReference>